<reference evidence="1 2" key="1">
    <citation type="submission" date="2013-02" db="EMBL/GenBank/DDBJ databases">
        <title>Whole genome shotgun sequence of Gordonia paraffinivorans NBRC 108238.</title>
        <authorList>
            <person name="Isaki-Nakamura S."/>
            <person name="Hosoyama A."/>
            <person name="Tsuchikane K."/>
            <person name="Ando Y."/>
            <person name="Baba S."/>
            <person name="Ohji S."/>
            <person name="Hamada M."/>
            <person name="Tamura T."/>
            <person name="Yamazoe A."/>
            <person name="Yamazaki S."/>
            <person name="Fujita N."/>
        </authorList>
    </citation>
    <scope>NUCLEOTIDE SEQUENCE [LARGE SCALE GENOMIC DNA]</scope>
    <source>
        <strain evidence="1 2">NBRC 108238</strain>
    </source>
</reference>
<organism evidence="1 2">
    <name type="scientific">Gordonia paraffinivorans NBRC 108238</name>
    <dbReference type="NCBI Taxonomy" id="1223543"/>
    <lineage>
        <taxon>Bacteria</taxon>
        <taxon>Bacillati</taxon>
        <taxon>Actinomycetota</taxon>
        <taxon>Actinomycetes</taxon>
        <taxon>Mycobacteriales</taxon>
        <taxon>Gordoniaceae</taxon>
        <taxon>Gordonia</taxon>
    </lineage>
</organism>
<accession>A0ABQ0IP47</accession>
<proteinExistence type="predicted"/>
<evidence type="ECO:0000313" key="1">
    <source>
        <dbReference type="EMBL" id="GAC85336.1"/>
    </source>
</evidence>
<comment type="caution">
    <text evidence="1">The sequence shown here is derived from an EMBL/GenBank/DDBJ whole genome shotgun (WGS) entry which is preliminary data.</text>
</comment>
<gene>
    <name evidence="1" type="ORF">GP2_033_00710</name>
</gene>
<sequence length="265" mass="29621">MSSKAGRPVPLGCLREPYQTWLEYSEATEALVHLTHEGYWHISRYPDTLRALGHSEEEAAGHRWKADSAAVEANAGFPTLHAHALLGLWGAFERLVEDTFVALIVDRPELLESEQFAKVKLPMKAALSSGEERAHAVLYEVTRNAGSDKKLGVSQFENVLKGVALDGVVPENVKESVFAAQQVRHVWAHRGGTADASFVERCPQRADVGEKLMIEFEEFAYYMHGLHMYGWVIMNRHMKKIGEPLVLKECHGYKGTWARIGLSGK</sequence>
<dbReference type="RefSeq" id="WP_006901557.1">
    <property type="nucleotide sequence ID" value="NZ_BAOQ01000033.1"/>
</dbReference>
<dbReference type="Proteomes" id="UP000035021">
    <property type="component" value="Unassembled WGS sequence"/>
</dbReference>
<protein>
    <submittedName>
        <fullName evidence="1">Uncharacterized protein</fullName>
    </submittedName>
</protein>
<dbReference type="EMBL" id="BAOQ01000033">
    <property type="protein sequence ID" value="GAC85336.1"/>
    <property type="molecule type" value="Genomic_DNA"/>
</dbReference>
<name>A0ABQ0IP47_9ACTN</name>
<evidence type="ECO:0000313" key="2">
    <source>
        <dbReference type="Proteomes" id="UP000035021"/>
    </source>
</evidence>
<keyword evidence="2" id="KW-1185">Reference proteome</keyword>